<accession>A0A7L5E3N6</accession>
<proteinExistence type="predicted"/>
<dbReference type="KEGG" id="mrob:HH214_15745"/>
<protein>
    <recommendedName>
        <fullName evidence="3">Tetratricopeptide repeat protein</fullName>
    </recommendedName>
</protein>
<keyword evidence="2" id="KW-1185">Reference proteome</keyword>
<dbReference type="SUPFAM" id="SSF48452">
    <property type="entry name" value="TPR-like"/>
    <property type="match status" value="1"/>
</dbReference>
<organism evidence="1 2">
    <name type="scientific">Mucilaginibacter robiniae</name>
    <dbReference type="NCBI Taxonomy" id="2728022"/>
    <lineage>
        <taxon>Bacteria</taxon>
        <taxon>Pseudomonadati</taxon>
        <taxon>Bacteroidota</taxon>
        <taxon>Sphingobacteriia</taxon>
        <taxon>Sphingobacteriales</taxon>
        <taxon>Sphingobacteriaceae</taxon>
        <taxon>Mucilaginibacter</taxon>
    </lineage>
</organism>
<name>A0A7L5E3N6_9SPHI</name>
<dbReference type="EMBL" id="CP051682">
    <property type="protein sequence ID" value="QJD97218.1"/>
    <property type="molecule type" value="Genomic_DNA"/>
</dbReference>
<dbReference type="Gene3D" id="1.25.40.10">
    <property type="entry name" value="Tetratricopeptide repeat domain"/>
    <property type="match status" value="1"/>
</dbReference>
<dbReference type="Proteomes" id="UP000503278">
    <property type="component" value="Chromosome"/>
</dbReference>
<evidence type="ECO:0000313" key="2">
    <source>
        <dbReference type="Proteomes" id="UP000503278"/>
    </source>
</evidence>
<evidence type="ECO:0008006" key="3">
    <source>
        <dbReference type="Google" id="ProtNLM"/>
    </source>
</evidence>
<sequence>MLLGTTAHHGTSSEVESLIIQLLLQQRYAEAYELLINQQPVQTAALYNTALCLHWSGNYQEALSRLERIQLTQQVSNGNQLQADSGYKAIKNKQNQTNDYLHGISEVYIKSFPVLVHDNIVRLKTDCWLQLGNYAKVIAIATPIAHKRYKDVTDALKLANTAHDKGI</sequence>
<reference evidence="1 2" key="1">
    <citation type="submission" date="2020-04" db="EMBL/GenBank/DDBJ databases">
        <title>Genome sequencing of novel species.</title>
        <authorList>
            <person name="Heo J."/>
            <person name="Kim S.-J."/>
            <person name="Kim J.-S."/>
            <person name="Hong S.-B."/>
            <person name="Kwon S.-W."/>
        </authorList>
    </citation>
    <scope>NUCLEOTIDE SEQUENCE [LARGE SCALE GENOMIC DNA]</scope>
    <source>
        <strain evidence="1 2">F39-2</strain>
    </source>
</reference>
<gene>
    <name evidence="1" type="ORF">HH214_15745</name>
</gene>
<evidence type="ECO:0000313" key="1">
    <source>
        <dbReference type="EMBL" id="QJD97218.1"/>
    </source>
</evidence>
<dbReference type="InterPro" id="IPR011990">
    <property type="entry name" value="TPR-like_helical_dom_sf"/>
</dbReference>
<dbReference type="RefSeq" id="WP_169609202.1">
    <property type="nucleotide sequence ID" value="NZ_CP051682.1"/>
</dbReference>
<dbReference type="AlphaFoldDB" id="A0A7L5E3N6"/>